<dbReference type="EMBL" id="JACEEZ010008326">
    <property type="protein sequence ID" value="KAG0723401.1"/>
    <property type="molecule type" value="Genomic_DNA"/>
</dbReference>
<evidence type="ECO:0000256" key="1">
    <source>
        <dbReference type="SAM" id="MobiDB-lite"/>
    </source>
</evidence>
<feature type="domain" description="Nucleolar protein 4 helical" evidence="2">
    <location>
        <begin position="390"/>
        <end position="456"/>
    </location>
</feature>
<dbReference type="OrthoDB" id="6371073at2759"/>
<comment type="caution">
    <text evidence="3">The sequence shown here is derived from an EMBL/GenBank/DDBJ whole genome shotgun (WGS) entry which is preliminary data.</text>
</comment>
<dbReference type="InterPro" id="IPR039788">
    <property type="entry name" value="NOL4/NOL4L"/>
</dbReference>
<dbReference type="PANTHER" id="PTHR12449:SF22">
    <property type="entry name" value="NUCLEOLAR PROTEIN 4"/>
    <property type="match status" value="1"/>
</dbReference>
<dbReference type="PANTHER" id="PTHR12449">
    <property type="entry name" value="DEATH DOMAIN-CONTAINING PROTEIN"/>
    <property type="match status" value="1"/>
</dbReference>
<evidence type="ECO:0000313" key="3">
    <source>
        <dbReference type="EMBL" id="KAG0723401.1"/>
    </source>
</evidence>
<proteinExistence type="predicted"/>
<gene>
    <name evidence="3" type="primary">NOL4L</name>
    <name evidence="3" type="ORF">GWK47_042796</name>
</gene>
<feature type="compositionally biased region" description="Basic and acidic residues" evidence="1">
    <location>
        <begin position="261"/>
        <end position="286"/>
    </location>
</feature>
<evidence type="ECO:0000313" key="4">
    <source>
        <dbReference type="Proteomes" id="UP000770661"/>
    </source>
</evidence>
<feature type="compositionally biased region" description="Basic residues" evidence="1">
    <location>
        <begin position="140"/>
        <end position="155"/>
    </location>
</feature>
<feature type="region of interest" description="Disordered" evidence="1">
    <location>
        <begin position="104"/>
        <end position="384"/>
    </location>
</feature>
<dbReference type="Pfam" id="PF23079">
    <property type="entry name" value="HTH_NOL4_2nd"/>
    <property type="match status" value="1"/>
</dbReference>
<sequence length="476" mass="54556">MLRFLSQDPEGHDRICFKKVAVVEDFFDIIYNLHVCKDGKEQKHMGQKRTYRAVSERYAFVPREAVTKFLVLCTECPRRSVGVHVNLGVPLAVANLPVPPPTLPVPSLPPPPPPPNISRHLEEPPAAEEQPQPCYAPPVHHLHPHHHHPYLHTRQHSQPQSPHPLPQSPLPTPPPPPHSPHTRELRQKHHHQPQHQQHQQHHYQLQHLQEPTKPESKSRRTRYHSSFQQQDAEPQLNVEEETSSSRQGSEQVKEEENDDNVELKVDGDDEVDAAREEEWIYSKRDGPAMAESDGSEDELKNAEVERKVDTRSRTEWTPFQQQPLGLTRTDPTRRSPCPSPSGSERAATATPLDTASNAEDTSSNGNKDDEDDDADENDDDDKIDAHYDPERLKAFNMFVRLFVDENLDRMVPISKQPKEKIQAIIDACARQFPEFAERTRKRIRTYLKSCRRNKRTRDSNGWETVSGLEEKSMGCT</sequence>
<dbReference type="Proteomes" id="UP000770661">
    <property type="component" value="Unassembled WGS sequence"/>
</dbReference>
<feature type="compositionally biased region" description="Basic and acidic residues" evidence="1">
    <location>
        <begin position="297"/>
        <end position="314"/>
    </location>
</feature>
<name>A0A8J4YHK5_CHIOP</name>
<feature type="compositionally biased region" description="Acidic residues" evidence="1">
    <location>
        <begin position="368"/>
        <end position="382"/>
    </location>
</feature>
<organism evidence="3 4">
    <name type="scientific">Chionoecetes opilio</name>
    <name type="common">Atlantic snow crab</name>
    <name type="synonym">Cancer opilio</name>
    <dbReference type="NCBI Taxonomy" id="41210"/>
    <lineage>
        <taxon>Eukaryota</taxon>
        <taxon>Metazoa</taxon>
        <taxon>Ecdysozoa</taxon>
        <taxon>Arthropoda</taxon>
        <taxon>Crustacea</taxon>
        <taxon>Multicrustacea</taxon>
        <taxon>Malacostraca</taxon>
        <taxon>Eumalacostraca</taxon>
        <taxon>Eucarida</taxon>
        <taxon>Decapoda</taxon>
        <taxon>Pleocyemata</taxon>
        <taxon>Brachyura</taxon>
        <taxon>Eubrachyura</taxon>
        <taxon>Majoidea</taxon>
        <taxon>Majidae</taxon>
        <taxon>Chionoecetes</taxon>
    </lineage>
</organism>
<feature type="compositionally biased region" description="Low complexity" evidence="1">
    <location>
        <begin position="127"/>
        <end position="139"/>
    </location>
</feature>
<feature type="compositionally biased region" description="Pro residues" evidence="1">
    <location>
        <begin position="161"/>
        <end position="179"/>
    </location>
</feature>
<keyword evidence="4" id="KW-1185">Reference proteome</keyword>
<accession>A0A8J4YHK5</accession>
<protein>
    <submittedName>
        <fullName evidence="3">Nucleolar protein 4-like</fullName>
    </submittedName>
</protein>
<feature type="compositionally biased region" description="Polar residues" evidence="1">
    <location>
        <begin position="351"/>
        <end position="365"/>
    </location>
</feature>
<feature type="compositionally biased region" description="Pro residues" evidence="1">
    <location>
        <begin position="104"/>
        <end position="116"/>
    </location>
</feature>
<feature type="region of interest" description="Disordered" evidence="1">
    <location>
        <begin position="457"/>
        <end position="476"/>
    </location>
</feature>
<dbReference type="InterPro" id="IPR056549">
    <property type="entry name" value="HTH_NOL4"/>
</dbReference>
<dbReference type="AlphaFoldDB" id="A0A8J4YHK5"/>
<evidence type="ECO:0000259" key="2">
    <source>
        <dbReference type="Pfam" id="PF23079"/>
    </source>
</evidence>
<reference evidence="3" key="1">
    <citation type="submission" date="2020-07" db="EMBL/GenBank/DDBJ databases">
        <title>The High-quality genome of the commercially important snow crab, Chionoecetes opilio.</title>
        <authorList>
            <person name="Jeong J.-H."/>
            <person name="Ryu S."/>
        </authorList>
    </citation>
    <scope>NUCLEOTIDE SEQUENCE</scope>
    <source>
        <strain evidence="3">MADBK_172401_WGS</strain>
        <tissue evidence="3">Digestive gland</tissue>
    </source>
</reference>
<feature type="compositionally biased region" description="Polar residues" evidence="1">
    <location>
        <begin position="315"/>
        <end position="324"/>
    </location>
</feature>
<feature type="compositionally biased region" description="Basic residues" evidence="1">
    <location>
        <begin position="186"/>
        <end position="201"/>
    </location>
</feature>